<gene>
    <name evidence="1" type="ORF">GCM10007301_32680</name>
</gene>
<dbReference type="PANTHER" id="PTHR40036">
    <property type="entry name" value="MACROCIN O-METHYLTRANSFERASE"/>
    <property type="match status" value="1"/>
</dbReference>
<organism evidence="1 2">
    <name type="scientific">Azorhizobium oxalatiphilum</name>
    <dbReference type="NCBI Taxonomy" id="980631"/>
    <lineage>
        <taxon>Bacteria</taxon>
        <taxon>Pseudomonadati</taxon>
        <taxon>Pseudomonadota</taxon>
        <taxon>Alphaproteobacteria</taxon>
        <taxon>Hyphomicrobiales</taxon>
        <taxon>Xanthobacteraceae</taxon>
        <taxon>Azorhizobium</taxon>
    </lineage>
</organism>
<dbReference type="Proteomes" id="UP000606044">
    <property type="component" value="Unassembled WGS sequence"/>
</dbReference>
<comment type="caution">
    <text evidence="1">The sequence shown here is derived from an EMBL/GenBank/DDBJ whole genome shotgun (WGS) entry which is preliminary data.</text>
</comment>
<dbReference type="PANTHER" id="PTHR40036:SF1">
    <property type="entry name" value="MACROCIN O-METHYLTRANSFERASE"/>
    <property type="match status" value="1"/>
</dbReference>
<keyword evidence="2" id="KW-1185">Reference proteome</keyword>
<accession>A0A917C4X8</accession>
<dbReference type="EMBL" id="BMCT01000004">
    <property type="protein sequence ID" value="GGF70372.1"/>
    <property type="molecule type" value="Genomic_DNA"/>
</dbReference>
<dbReference type="InterPro" id="IPR008884">
    <property type="entry name" value="TylF_MeTrfase"/>
</dbReference>
<reference evidence="1" key="1">
    <citation type="journal article" date="2014" name="Int. J. Syst. Evol. Microbiol.">
        <title>Complete genome sequence of Corynebacterium casei LMG S-19264T (=DSM 44701T), isolated from a smear-ripened cheese.</title>
        <authorList>
            <consortium name="US DOE Joint Genome Institute (JGI-PGF)"/>
            <person name="Walter F."/>
            <person name="Albersmeier A."/>
            <person name="Kalinowski J."/>
            <person name="Ruckert C."/>
        </authorList>
    </citation>
    <scope>NUCLEOTIDE SEQUENCE</scope>
    <source>
        <strain evidence="1">CCM 7897</strain>
    </source>
</reference>
<name>A0A917C4X8_9HYPH</name>
<proteinExistence type="predicted"/>
<sequence>MVANYPSGLNKSVDQFALEATGHDNERRQTLRDLHAGLMGQIPTSVWNKTSAMLFADRITLSRLMYFNDRYKEIVGTTGVICEFGTLYGGTLSTLINLRGMYEPYNYLRRIVGFDTFSGFTDDLSDVERESGLHAGGYATPSGYERELERVLAAHEQNSPISHLRKFELVKGDVTETFDTWLEVNPSAVISMAIFDMDAYAPTKHVLERILERMPKGSLLCFDELNYPNFPGETVAVREVLGLHNLRLRHDPNNTTMSWCVVE</sequence>
<dbReference type="Gene3D" id="3.40.50.150">
    <property type="entry name" value="Vaccinia Virus protein VP39"/>
    <property type="match status" value="1"/>
</dbReference>
<dbReference type="AlphaFoldDB" id="A0A917C4X8"/>
<evidence type="ECO:0000313" key="2">
    <source>
        <dbReference type="Proteomes" id="UP000606044"/>
    </source>
</evidence>
<protein>
    <recommendedName>
        <fullName evidence="3">Crotonobetainyl-CoA--carnitine CoA-transferase</fullName>
    </recommendedName>
</protein>
<evidence type="ECO:0008006" key="3">
    <source>
        <dbReference type="Google" id="ProtNLM"/>
    </source>
</evidence>
<dbReference type="InterPro" id="IPR029063">
    <property type="entry name" value="SAM-dependent_MTases_sf"/>
</dbReference>
<evidence type="ECO:0000313" key="1">
    <source>
        <dbReference type="EMBL" id="GGF70372.1"/>
    </source>
</evidence>
<reference evidence="1" key="2">
    <citation type="submission" date="2020-09" db="EMBL/GenBank/DDBJ databases">
        <authorList>
            <person name="Sun Q."/>
            <person name="Sedlacek I."/>
        </authorList>
    </citation>
    <scope>NUCLEOTIDE SEQUENCE</scope>
    <source>
        <strain evidence="1">CCM 7897</strain>
    </source>
</reference>